<sequence length="872" mass="92268">MKRWLLALIIPGILLSGTALAQQEGPPPGQQEDETAEGPGRGVARVSLLNGDVSVRRGDSGDWVAAAINAPLLAEDRVMTGPGARAEVQLDFYNRIRLAADTEIRLSQLDQGQYQIQVARGLVTFSALKGSDAQIEISTPGAALRPLANGNYRITVNPDGMAEFTVRSGEADIASVKGVQRLRPGRTMQVRGDANDSEYQLIGAIPKDDWDQFNEQRDRDLARTSNNTYQYVSRDVYGAEDLDGYGEWVDIAPYGWSWRPYVAPGWAPYRYGRWGWMDYYGWSWVSYDPWGWAPYHYGRWYNAGGRWCWYPGARVGARHYWSPALVGFVGWNSYGGFNAGVGFGWGAVGWIPLAPFEPVHRWWGRGYYGNYRNPVNFYNRSTYVTNVNVTNIYRNSRIENGVTVVNGSDFSRGYAGRPMRAGAAELSRADMARGAVPVAPTRESLRWSDREVNSGYVQGRAASTNQERFYTRRAAPRVDRVPFETQRQTLEHVATRGMESRSNAGRSATAAEPARGGANQEPRSGAGEGRGWRQTTESNGSGQKSQGAGNEWQRFGDPRMSSHTAAETTGGASRTAEPSNTRPAEQESNRTNTGGWQRFGDPGSRTGAARSEQSTGRTSDSGGASRSTDSSRQASPSPRWSTGGGSTRTESPRADTPRNSDPGRSSGGGARSESPRVETARPSSGGGGGRSESPRTEAPRSAPSSSGDRGGGESRQASPSRSGGKGNSDSEPMASGNSAFGSGSTAVAGGGSFSGNSGGFGMSSTPRSEAEPQSSGFSGNSGGFGSGATRQSMDNSSAYSGNSGGFGMGSMRQSSSSPSFGSSRGGSSTSHSGGGFSGNSGSFGRSSGGGGGISRSSGGGGGGRSGGGGRGR</sequence>
<evidence type="ECO:0000313" key="4">
    <source>
        <dbReference type="EMBL" id="QOY89455.1"/>
    </source>
</evidence>
<organism evidence="4 5">
    <name type="scientific">Paludibaculum fermentans</name>
    <dbReference type="NCBI Taxonomy" id="1473598"/>
    <lineage>
        <taxon>Bacteria</taxon>
        <taxon>Pseudomonadati</taxon>
        <taxon>Acidobacteriota</taxon>
        <taxon>Terriglobia</taxon>
        <taxon>Bryobacterales</taxon>
        <taxon>Bryobacteraceae</taxon>
        <taxon>Paludibaculum</taxon>
    </lineage>
</organism>
<evidence type="ECO:0000256" key="2">
    <source>
        <dbReference type="SAM" id="SignalP"/>
    </source>
</evidence>
<feature type="compositionally biased region" description="Low complexity" evidence="1">
    <location>
        <begin position="738"/>
        <end position="747"/>
    </location>
</feature>
<protein>
    <submittedName>
        <fullName evidence="4">FecR domain-containing protein</fullName>
    </submittedName>
</protein>
<dbReference type="InterPro" id="IPR006860">
    <property type="entry name" value="FecR"/>
</dbReference>
<dbReference type="Proteomes" id="UP000593892">
    <property type="component" value="Chromosome"/>
</dbReference>
<name>A0A7S7SMW0_PALFE</name>
<dbReference type="Gene3D" id="2.60.120.1440">
    <property type="match status" value="1"/>
</dbReference>
<dbReference type="PANTHER" id="PTHR38731:SF3">
    <property type="entry name" value="BLL6125 PROTEIN"/>
    <property type="match status" value="1"/>
</dbReference>
<dbReference type="EMBL" id="CP063849">
    <property type="protein sequence ID" value="QOY89455.1"/>
    <property type="molecule type" value="Genomic_DNA"/>
</dbReference>
<feature type="compositionally biased region" description="Gly residues" evidence="1">
    <location>
        <begin position="748"/>
        <end position="761"/>
    </location>
</feature>
<feature type="compositionally biased region" description="Polar residues" evidence="1">
    <location>
        <begin position="788"/>
        <end position="799"/>
    </location>
</feature>
<feature type="compositionally biased region" description="Polar residues" evidence="1">
    <location>
        <begin position="533"/>
        <end position="548"/>
    </location>
</feature>
<gene>
    <name evidence="4" type="ORF">IRI77_05745</name>
</gene>
<feature type="compositionally biased region" description="Low complexity" evidence="1">
    <location>
        <begin position="809"/>
        <end position="831"/>
    </location>
</feature>
<feature type="compositionally biased region" description="Polar residues" evidence="1">
    <location>
        <begin position="611"/>
        <end position="640"/>
    </location>
</feature>
<feature type="domain" description="FecR protein" evidence="3">
    <location>
        <begin position="76"/>
        <end position="170"/>
    </location>
</feature>
<feature type="compositionally biased region" description="Polar residues" evidence="1">
    <location>
        <begin position="561"/>
        <end position="583"/>
    </location>
</feature>
<dbReference type="KEGG" id="pfer:IRI77_05745"/>
<dbReference type="AlphaFoldDB" id="A0A7S7SMW0"/>
<feature type="region of interest" description="Disordered" evidence="1">
    <location>
        <begin position="20"/>
        <end position="39"/>
    </location>
</feature>
<dbReference type="Pfam" id="PF04773">
    <property type="entry name" value="FecR"/>
    <property type="match status" value="1"/>
</dbReference>
<feature type="region of interest" description="Disordered" evidence="1">
    <location>
        <begin position="480"/>
        <end position="872"/>
    </location>
</feature>
<dbReference type="Pfam" id="PF20245">
    <property type="entry name" value="DUF6600"/>
    <property type="match status" value="1"/>
</dbReference>
<dbReference type="RefSeq" id="WP_194451117.1">
    <property type="nucleotide sequence ID" value="NZ_CP063849.1"/>
</dbReference>
<feature type="signal peptide" evidence="2">
    <location>
        <begin position="1"/>
        <end position="21"/>
    </location>
</feature>
<feature type="chain" id="PRO_5032827930" evidence="2">
    <location>
        <begin position="22"/>
        <end position="872"/>
    </location>
</feature>
<keyword evidence="2" id="KW-0732">Signal</keyword>
<keyword evidence="5" id="KW-1185">Reference proteome</keyword>
<dbReference type="PANTHER" id="PTHR38731">
    <property type="entry name" value="LIPL45-RELATED LIPOPROTEIN-RELATED"/>
    <property type="match status" value="1"/>
</dbReference>
<evidence type="ECO:0000259" key="3">
    <source>
        <dbReference type="Pfam" id="PF04773"/>
    </source>
</evidence>
<dbReference type="InterPro" id="IPR046535">
    <property type="entry name" value="DUF6600"/>
</dbReference>
<feature type="compositionally biased region" description="Gly residues" evidence="1">
    <location>
        <begin position="846"/>
        <end position="872"/>
    </location>
</feature>
<evidence type="ECO:0000313" key="5">
    <source>
        <dbReference type="Proteomes" id="UP000593892"/>
    </source>
</evidence>
<proteinExistence type="predicted"/>
<accession>A0A7S7SMW0</accession>
<reference evidence="4 5" key="1">
    <citation type="submission" date="2020-10" db="EMBL/GenBank/DDBJ databases">
        <title>Complete genome sequence of Paludibaculum fermentans P105T, a facultatively anaerobic acidobacterium capable of dissimilatory Fe(III) reduction.</title>
        <authorList>
            <person name="Dedysh S.N."/>
            <person name="Beletsky A.V."/>
            <person name="Kulichevskaya I.S."/>
            <person name="Mardanov A.V."/>
            <person name="Ravin N.V."/>
        </authorList>
    </citation>
    <scope>NUCLEOTIDE SEQUENCE [LARGE SCALE GENOMIC DNA]</scope>
    <source>
        <strain evidence="4 5">P105</strain>
    </source>
</reference>
<evidence type="ECO:0000256" key="1">
    <source>
        <dbReference type="SAM" id="MobiDB-lite"/>
    </source>
</evidence>